<dbReference type="AlphaFoldDB" id="A0A930YPB0"/>
<feature type="domain" description="Beta-lactamase-related" evidence="1">
    <location>
        <begin position="16"/>
        <end position="300"/>
    </location>
</feature>
<dbReference type="Pfam" id="PF00144">
    <property type="entry name" value="Beta-lactamase"/>
    <property type="match status" value="1"/>
</dbReference>
<evidence type="ECO:0000313" key="3">
    <source>
        <dbReference type="Proteomes" id="UP000660668"/>
    </source>
</evidence>
<protein>
    <submittedName>
        <fullName evidence="2">Beta-lactamase family protein</fullName>
    </submittedName>
</protein>
<dbReference type="SUPFAM" id="SSF56601">
    <property type="entry name" value="beta-lactamase/transpeptidase-like"/>
    <property type="match status" value="1"/>
</dbReference>
<dbReference type="EMBL" id="JADKPO010000037">
    <property type="protein sequence ID" value="MBF4770054.1"/>
    <property type="molecule type" value="Genomic_DNA"/>
</dbReference>
<dbReference type="PANTHER" id="PTHR43283:SF7">
    <property type="entry name" value="BETA-LACTAMASE-RELATED DOMAIN-CONTAINING PROTEIN"/>
    <property type="match status" value="1"/>
</dbReference>
<reference evidence="2" key="1">
    <citation type="submission" date="2020-11" db="EMBL/GenBank/DDBJ databases">
        <title>Nocardioides cynanchi sp. nov., isolated from soil of rhizosphere of Cynanchum wilfordii.</title>
        <authorList>
            <person name="Lee J.-S."/>
            <person name="Suh M.K."/>
            <person name="Kim J.-S."/>
        </authorList>
    </citation>
    <scope>NUCLEOTIDE SEQUENCE</scope>
    <source>
        <strain evidence="2">KCTC 19276</strain>
    </source>
</reference>
<sequence>MEAIARAARPSQTTCLLVARKGQVVGEWNRGGVDADTPREVFSVTKSITSTLVGMAEADGDLAIADRASSYIHEWRGTRSSTVTVRDLLSNVSGRFWELGSDYADLPQAEDRTQYAVDLRQQYPPGKVWAYNNAAIQTLDRVISTATGEPTRDFAAERLFGPIGMAHTQMTADPAGNTNTFFGAQTTCRDLARFGYLFLNQGRWGDEQVVPRSWVRAAVGQPSQSHNAAYGLLWWLNRRGPIIGPLATDGPGQPTPPAGRAMPGLSASAFAAQGLGGQTVLVDPESETVVVRLGQFQASPEATYNGQDAARFITEALVDP</sequence>
<dbReference type="PANTHER" id="PTHR43283">
    <property type="entry name" value="BETA-LACTAMASE-RELATED"/>
    <property type="match status" value="1"/>
</dbReference>
<dbReference type="InterPro" id="IPR050789">
    <property type="entry name" value="Diverse_Enzym_Activities"/>
</dbReference>
<comment type="caution">
    <text evidence="2">The sequence shown here is derived from an EMBL/GenBank/DDBJ whole genome shotgun (WGS) entry which is preliminary data.</text>
</comment>
<gene>
    <name evidence="2" type="ORF">ISU10_19960</name>
</gene>
<evidence type="ECO:0000259" key="1">
    <source>
        <dbReference type="Pfam" id="PF00144"/>
    </source>
</evidence>
<dbReference type="InterPro" id="IPR001466">
    <property type="entry name" value="Beta-lactam-related"/>
</dbReference>
<keyword evidence="3" id="KW-1185">Reference proteome</keyword>
<accession>A0A930YPB0</accession>
<name>A0A930YPB0_9ACTN</name>
<proteinExistence type="predicted"/>
<dbReference type="Proteomes" id="UP000660668">
    <property type="component" value="Unassembled WGS sequence"/>
</dbReference>
<dbReference type="InterPro" id="IPR012338">
    <property type="entry name" value="Beta-lactam/transpept-like"/>
</dbReference>
<organism evidence="2 3">
    <name type="scientific">Nocardioides agariphilus</name>
    <dbReference type="NCBI Taxonomy" id="433664"/>
    <lineage>
        <taxon>Bacteria</taxon>
        <taxon>Bacillati</taxon>
        <taxon>Actinomycetota</taxon>
        <taxon>Actinomycetes</taxon>
        <taxon>Propionibacteriales</taxon>
        <taxon>Nocardioidaceae</taxon>
        <taxon>Nocardioides</taxon>
    </lineage>
</organism>
<evidence type="ECO:0000313" key="2">
    <source>
        <dbReference type="EMBL" id="MBF4770054.1"/>
    </source>
</evidence>
<dbReference type="Gene3D" id="3.40.710.10">
    <property type="entry name" value="DD-peptidase/beta-lactamase superfamily"/>
    <property type="match status" value="1"/>
</dbReference>